<dbReference type="GeneID" id="7986977"/>
<dbReference type="Pfam" id="PF25231">
    <property type="entry name" value="DUF7847"/>
    <property type="match status" value="1"/>
</dbReference>
<evidence type="ECO:0000259" key="2">
    <source>
        <dbReference type="Pfam" id="PF25231"/>
    </source>
</evidence>
<keyword evidence="1" id="KW-0472">Membrane</keyword>
<name>C5A5U3_THEGJ</name>
<dbReference type="eggNOG" id="arCOG03934">
    <property type="taxonomic scope" value="Archaea"/>
</dbReference>
<accession>C5A5U3</accession>
<evidence type="ECO:0000313" key="3">
    <source>
        <dbReference type="EMBL" id="ACS33605.1"/>
    </source>
</evidence>
<organism evidence="3 4">
    <name type="scientific">Thermococcus gammatolerans (strain DSM 15229 / JCM 11827 / EJ3)</name>
    <dbReference type="NCBI Taxonomy" id="593117"/>
    <lineage>
        <taxon>Archaea</taxon>
        <taxon>Methanobacteriati</taxon>
        <taxon>Methanobacteriota</taxon>
        <taxon>Thermococci</taxon>
        <taxon>Thermococcales</taxon>
        <taxon>Thermococcaceae</taxon>
        <taxon>Thermococcus</taxon>
    </lineage>
</organism>
<dbReference type="PANTHER" id="PTHR40076:SF1">
    <property type="entry name" value="MEMBRANE PROTEIN"/>
    <property type="match status" value="1"/>
</dbReference>
<dbReference type="InterPro" id="IPR057169">
    <property type="entry name" value="DUF7847"/>
</dbReference>
<feature type="transmembrane region" description="Helical" evidence="1">
    <location>
        <begin position="162"/>
        <end position="183"/>
    </location>
</feature>
<feature type="transmembrane region" description="Helical" evidence="1">
    <location>
        <begin position="21"/>
        <end position="42"/>
    </location>
</feature>
<keyword evidence="1" id="KW-1133">Transmembrane helix</keyword>
<keyword evidence="1" id="KW-0812">Transmembrane</keyword>
<feature type="domain" description="DUF7847" evidence="2">
    <location>
        <begin position="90"/>
        <end position="196"/>
    </location>
</feature>
<dbReference type="InterPro" id="IPR010380">
    <property type="entry name" value="DUF975"/>
</dbReference>
<protein>
    <recommendedName>
        <fullName evidence="2">DUF7847 domain-containing protein</fullName>
    </recommendedName>
</protein>
<feature type="transmembrane region" description="Helical" evidence="1">
    <location>
        <begin position="94"/>
        <end position="118"/>
    </location>
</feature>
<evidence type="ECO:0000256" key="1">
    <source>
        <dbReference type="SAM" id="Phobius"/>
    </source>
</evidence>
<dbReference type="PATRIC" id="fig|593117.10.peg.1102"/>
<dbReference type="PaxDb" id="593117-TGAM_1103"/>
<dbReference type="KEGG" id="tga:TGAM_1103"/>
<dbReference type="PANTHER" id="PTHR40076">
    <property type="entry name" value="MEMBRANE PROTEIN-RELATED"/>
    <property type="match status" value="1"/>
</dbReference>
<dbReference type="EMBL" id="CP001398">
    <property type="protein sequence ID" value="ACS33605.1"/>
    <property type="molecule type" value="Genomic_DNA"/>
</dbReference>
<gene>
    <name evidence="3" type="ordered locus">TGAM_1103</name>
</gene>
<feature type="transmembrane region" description="Helical" evidence="1">
    <location>
        <begin position="124"/>
        <end position="142"/>
    </location>
</feature>
<feature type="transmembrane region" description="Helical" evidence="1">
    <location>
        <begin position="189"/>
        <end position="207"/>
    </location>
</feature>
<feature type="transmembrane region" description="Helical" evidence="1">
    <location>
        <begin position="48"/>
        <end position="73"/>
    </location>
</feature>
<reference evidence="3 4" key="1">
    <citation type="journal article" date="2007" name="Genome Biol.">
        <title>Genome analysis and genome-wide proteomics of Thermococcus gammatolerans, the most radioresistant organism known amongst the Archaea.</title>
        <authorList>
            <person name="Zivanovic Y."/>
            <person name="Armengaud J."/>
            <person name="Lagorce A."/>
            <person name="Leplat C."/>
            <person name="Guerin P."/>
            <person name="Dutertre M."/>
            <person name="Anthouard V."/>
            <person name="Forterre P."/>
            <person name="Wincker P."/>
            <person name="Confalonieri F."/>
        </authorList>
    </citation>
    <scope>NUCLEOTIDE SEQUENCE [LARGE SCALE GENOMIC DNA]</scope>
    <source>
        <strain evidence="4">DSM 15229 / JCM 11827 / EJ3</strain>
    </source>
</reference>
<dbReference type="Proteomes" id="UP000001488">
    <property type="component" value="Chromosome"/>
</dbReference>
<dbReference type="HOGENOM" id="CLU_1237977_0_0_2"/>
<keyword evidence="4" id="KW-1185">Reference proteome</keyword>
<proteinExistence type="predicted"/>
<dbReference type="RefSeq" id="WP_015858718.1">
    <property type="nucleotide sequence ID" value="NC_012804.1"/>
</dbReference>
<dbReference type="STRING" id="593117.TGAM_1103"/>
<evidence type="ECO:0000313" key="4">
    <source>
        <dbReference type="Proteomes" id="UP000001488"/>
    </source>
</evidence>
<dbReference type="AlphaFoldDB" id="C5A5U3"/>
<sequence length="223" mass="23653">MGTIDVGEALRRPLEIMTDNYGFFIPPAIPAAVDLVSSLTAGKPEVGFGISTTAALLSLISFILSIIASGALVHMADEELKGHPASYMEGLNAAFGKIIDLTIASLIIGIGFFIGLFLLVIPGLLWLMLTAFVIPLIMIENLGAIDAIKESINLTTGRFGEVLVYLIVLVIIVGLVWVILSFIPYIGSALATIVLTPYAAISITIAYRHLTESESGETSAEAF</sequence>